<sequence>MNKLKTNKIIGIKGSYMRMIFITFRFRSSNFFRNFEVIGSCHNIGRMKTIVFLVSSVIEKKSVEVSSNAPISISMNFGHIIGELSLMLLLDTARYCVTSPEGEMLLLPTDECLRLTLLGFFLSSPDVIKCNSSIAFLMPGLLPNFRDLTSVSMAFIWRTSIKALECLPPKNLTSYLPLFKTRITLAGQYGKPLAVEQRAVSSPESVSPSELKAGNKLEENFSVKQSQQLQLLKDNKKLEELKMTLLKLQKDEQKLTSLKDVLMKKKRNLETLLEKSLADEIKEEYVLKNKLGKGVGVCNMTQLPTDYGQCKAAIEILMRIELFYFTVNHKSDQQGNLNILCKMGYFITESMVNEVNYVKIKVNTMYEKSILIIQTFEIYNSSYPTPKI</sequence>
<dbReference type="Proteomes" id="UP000092445">
    <property type="component" value="Unassembled WGS sequence"/>
</dbReference>
<name>A0A1A9ZKU4_GLOPL</name>
<reference evidence="3" key="1">
    <citation type="submission" date="2014-03" db="EMBL/GenBank/DDBJ databases">
        <authorList>
            <person name="Aksoy S."/>
            <person name="Warren W."/>
            <person name="Wilson R.K."/>
        </authorList>
    </citation>
    <scope>NUCLEOTIDE SEQUENCE [LARGE SCALE GENOMIC DNA]</scope>
    <source>
        <strain evidence="3">IAEA</strain>
    </source>
</reference>
<keyword evidence="3" id="KW-1185">Reference proteome</keyword>
<protein>
    <submittedName>
        <fullName evidence="2">Uncharacterized protein</fullName>
    </submittedName>
</protein>
<proteinExistence type="predicted"/>
<accession>A0A1A9ZKU4</accession>
<feature type="coiled-coil region" evidence="1">
    <location>
        <begin position="231"/>
        <end position="275"/>
    </location>
</feature>
<reference evidence="2" key="2">
    <citation type="submission" date="2020-05" db="UniProtKB">
        <authorList>
            <consortium name="EnsemblMetazoa"/>
        </authorList>
    </citation>
    <scope>IDENTIFICATION</scope>
    <source>
        <strain evidence="2">IAEA</strain>
    </source>
</reference>
<evidence type="ECO:0000313" key="3">
    <source>
        <dbReference type="Proteomes" id="UP000092445"/>
    </source>
</evidence>
<evidence type="ECO:0000313" key="2">
    <source>
        <dbReference type="EnsemblMetazoa" id="GPAI017821-PA"/>
    </source>
</evidence>
<evidence type="ECO:0000256" key="1">
    <source>
        <dbReference type="SAM" id="Coils"/>
    </source>
</evidence>
<dbReference type="VEuPathDB" id="VectorBase:GPAI017821"/>
<organism evidence="2 3">
    <name type="scientific">Glossina pallidipes</name>
    <name type="common">Tsetse fly</name>
    <dbReference type="NCBI Taxonomy" id="7398"/>
    <lineage>
        <taxon>Eukaryota</taxon>
        <taxon>Metazoa</taxon>
        <taxon>Ecdysozoa</taxon>
        <taxon>Arthropoda</taxon>
        <taxon>Hexapoda</taxon>
        <taxon>Insecta</taxon>
        <taxon>Pterygota</taxon>
        <taxon>Neoptera</taxon>
        <taxon>Endopterygota</taxon>
        <taxon>Diptera</taxon>
        <taxon>Brachycera</taxon>
        <taxon>Muscomorpha</taxon>
        <taxon>Hippoboscoidea</taxon>
        <taxon>Glossinidae</taxon>
        <taxon>Glossina</taxon>
    </lineage>
</organism>
<keyword evidence="1" id="KW-0175">Coiled coil</keyword>
<dbReference type="AlphaFoldDB" id="A0A1A9ZKU4"/>
<dbReference type="EnsemblMetazoa" id="GPAI017821-RA">
    <property type="protein sequence ID" value="GPAI017821-PA"/>
    <property type="gene ID" value="GPAI017821"/>
</dbReference>